<keyword evidence="11" id="KW-1185">Reference proteome</keyword>
<organism evidence="10 11">
    <name type="scientific">Striga hermonthica</name>
    <name type="common">Purple witchweed</name>
    <name type="synonym">Buchnera hermonthica</name>
    <dbReference type="NCBI Taxonomy" id="68872"/>
    <lineage>
        <taxon>Eukaryota</taxon>
        <taxon>Viridiplantae</taxon>
        <taxon>Streptophyta</taxon>
        <taxon>Embryophyta</taxon>
        <taxon>Tracheophyta</taxon>
        <taxon>Spermatophyta</taxon>
        <taxon>Magnoliopsida</taxon>
        <taxon>eudicotyledons</taxon>
        <taxon>Gunneridae</taxon>
        <taxon>Pentapetalae</taxon>
        <taxon>asterids</taxon>
        <taxon>lamiids</taxon>
        <taxon>Lamiales</taxon>
        <taxon>Orobanchaceae</taxon>
        <taxon>Buchnereae</taxon>
        <taxon>Striga</taxon>
    </lineage>
</organism>
<dbReference type="AlphaFoldDB" id="A0A9N7N5W7"/>
<dbReference type="GO" id="GO:0016020">
    <property type="term" value="C:membrane"/>
    <property type="evidence" value="ECO:0007669"/>
    <property type="project" value="UniProtKB-SubCell"/>
</dbReference>
<dbReference type="EMBL" id="CACSLK010024540">
    <property type="protein sequence ID" value="CAA0823459.1"/>
    <property type="molecule type" value="Genomic_DNA"/>
</dbReference>
<feature type="region of interest" description="Disordered" evidence="9">
    <location>
        <begin position="104"/>
        <end position="123"/>
    </location>
</feature>
<protein>
    <recommendedName>
        <fullName evidence="8">Glycosyltransferase family 92 protein</fullName>
        <ecNumber evidence="8">2.4.1.-</ecNumber>
    </recommendedName>
</protein>
<sequence>MKDRKKRTVLSCVLCLWCTIVILCFAGSILSTLGILFTGGFQPALVTTGSFPATEAISEYPETPSTSIDHTVMFPDEALVFLKYPHSSSLFTVDAIKCVYNQPQNSSSSSQPPRELSPSSVDFDHDTHHQIVRCSLPTRGEILSLAVQPNGNLTPGPTYNWDSLAYEATIDGDVDNTTVVFVKGLNLRSGRAADPSKFKCVYGQDLTKSKLVLQSDAVSVAQEIVRCKTPLTIIQSRFGGNGIINSIKVSVRAVGKKKTIIDSVARVSNNQIPKPPNNGNNNNKKLHEVCVCTMLRNQARFLPEWIMYHARIGVESFFIYDNNSDDHIELVVDSLVANSNHNITRRLWPWIKTQEAGFGHCALMARDTCKWIGFIDVDEFLHFPSKNSSLRDFVQNHARPSDVAELRIPCHNFGPSGLTKSPERGVSIGYTCRLAVPERHKSIVRPEALDSSLINMVHHFGLKPGFRHENVDISSLVINHYKYQVWEVFKEKFKGRVATYVSDWQQETNVGSKDRAPGLGTKAVEPPDWSTRFCEVKDTRLRDRVLTSFEDPNTGLLPWEDLDD</sequence>
<dbReference type="GO" id="GO:0005737">
    <property type="term" value="C:cytoplasm"/>
    <property type="evidence" value="ECO:0007669"/>
    <property type="project" value="TreeGrafter"/>
</dbReference>
<evidence type="ECO:0000256" key="6">
    <source>
        <dbReference type="ARBA" id="ARBA00022989"/>
    </source>
</evidence>
<comment type="subcellular location">
    <subcellularLocation>
        <location evidence="1">Membrane</location>
        <topology evidence="1">Single-pass membrane protein</topology>
    </subcellularLocation>
</comment>
<dbReference type="OrthoDB" id="2526284at2759"/>
<proteinExistence type="inferred from homology"/>
<feature type="compositionally biased region" description="Low complexity" evidence="9">
    <location>
        <begin position="104"/>
        <end position="120"/>
    </location>
</feature>
<evidence type="ECO:0000256" key="5">
    <source>
        <dbReference type="ARBA" id="ARBA00022692"/>
    </source>
</evidence>
<comment type="similarity">
    <text evidence="2 8">Belongs to the glycosyltransferase 92 family.</text>
</comment>
<keyword evidence="5 8" id="KW-0812">Transmembrane</keyword>
<gene>
    <name evidence="10" type="ORF">SHERM_20614</name>
</gene>
<keyword evidence="6 8" id="KW-1133">Transmembrane helix</keyword>
<keyword evidence="3 8" id="KW-0328">Glycosyltransferase</keyword>
<evidence type="ECO:0000313" key="10">
    <source>
        <dbReference type="EMBL" id="CAA0823459.1"/>
    </source>
</evidence>
<evidence type="ECO:0000256" key="9">
    <source>
        <dbReference type="SAM" id="MobiDB-lite"/>
    </source>
</evidence>
<feature type="transmembrane region" description="Helical" evidence="8">
    <location>
        <begin position="12"/>
        <end position="37"/>
    </location>
</feature>
<dbReference type="Pfam" id="PF01697">
    <property type="entry name" value="Glyco_transf_92"/>
    <property type="match status" value="1"/>
</dbReference>
<dbReference type="PANTHER" id="PTHR21461:SF55">
    <property type="entry name" value="GLYCOSYLTRANSFERASE FAMILY 92 PROTEIN"/>
    <property type="match status" value="1"/>
</dbReference>
<name>A0A9N7N5W7_STRHE</name>
<comment type="caution">
    <text evidence="10">The sequence shown here is derived from an EMBL/GenBank/DDBJ whole genome shotgun (WGS) entry which is preliminary data.</text>
</comment>
<accession>A0A9N7N5W7</accession>
<evidence type="ECO:0000256" key="3">
    <source>
        <dbReference type="ARBA" id="ARBA00022676"/>
    </source>
</evidence>
<keyword evidence="4 8" id="KW-0808">Transferase</keyword>
<keyword evidence="7 8" id="KW-0472">Membrane</keyword>
<evidence type="ECO:0000313" key="11">
    <source>
        <dbReference type="Proteomes" id="UP001153555"/>
    </source>
</evidence>
<dbReference type="PANTHER" id="PTHR21461">
    <property type="entry name" value="GLYCOSYLTRANSFERASE FAMILY 92 PROTEIN"/>
    <property type="match status" value="1"/>
</dbReference>
<reference evidence="10" key="1">
    <citation type="submission" date="2019-12" db="EMBL/GenBank/DDBJ databases">
        <authorList>
            <person name="Scholes J."/>
        </authorList>
    </citation>
    <scope>NUCLEOTIDE SEQUENCE</scope>
</reference>
<dbReference type="EC" id="2.4.1.-" evidence="8"/>
<dbReference type="Proteomes" id="UP001153555">
    <property type="component" value="Unassembled WGS sequence"/>
</dbReference>
<evidence type="ECO:0000256" key="4">
    <source>
        <dbReference type="ARBA" id="ARBA00022679"/>
    </source>
</evidence>
<evidence type="ECO:0000256" key="8">
    <source>
        <dbReference type="RuleBase" id="RU366017"/>
    </source>
</evidence>
<dbReference type="InterPro" id="IPR008166">
    <property type="entry name" value="Glyco_transf_92"/>
</dbReference>
<dbReference type="GO" id="GO:0016757">
    <property type="term" value="F:glycosyltransferase activity"/>
    <property type="evidence" value="ECO:0007669"/>
    <property type="project" value="UniProtKB-UniRule"/>
</dbReference>
<evidence type="ECO:0000256" key="1">
    <source>
        <dbReference type="ARBA" id="ARBA00004167"/>
    </source>
</evidence>
<evidence type="ECO:0000256" key="2">
    <source>
        <dbReference type="ARBA" id="ARBA00007647"/>
    </source>
</evidence>
<evidence type="ECO:0000256" key="7">
    <source>
        <dbReference type="ARBA" id="ARBA00023136"/>
    </source>
</evidence>